<dbReference type="STRING" id="1121117.SAMN02745977_01603"/>
<feature type="chain" id="PRO_5011726298" evidence="1">
    <location>
        <begin position="23"/>
        <end position="270"/>
    </location>
</feature>
<evidence type="ECO:0000313" key="2">
    <source>
        <dbReference type="EMBL" id="SEN59735.1"/>
    </source>
</evidence>
<gene>
    <name evidence="2" type="ORF">SAMN02745977_01603</name>
</gene>
<accession>A0A1H8HUR9</accession>
<keyword evidence="2" id="KW-0413">Isomerase</keyword>
<dbReference type="SUPFAM" id="SSF109998">
    <property type="entry name" value="Triger factor/SurA peptide-binding domain-like"/>
    <property type="match status" value="1"/>
</dbReference>
<dbReference type="InterPro" id="IPR027304">
    <property type="entry name" value="Trigger_fact/SurA_dom_sf"/>
</dbReference>
<dbReference type="Proteomes" id="UP000199531">
    <property type="component" value="Unassembled WGS sequence"/>
</dbReference>
<protein>
    <submittedName>
        <fullName evidence="2">Peptidyl-prolyl cis-trans isomerase C</fullName>
    </submittedName>
</protein>
<sequence>MSFRLSALIGTLLLAASAASHAQNLAIVNGKPLPKARFDAVMASMKERAAQMGQPLPTGMEEQVRQKLIGDAVMVQVAEQRGLHRTPEYRQQMEGARSMILSGLLAEQYRKQNPVSDAAAKAEYDKIVAGLDPAAKEQVPPFEQVKQQVKDDLAEQQVGKLEAELSAKNVTPVQAAVQRGLQLTPEYRNQMDGAHGMVLMGLLFQQYGKQHPVSDADAKAEYDRIVAGMGPAAHGQVPPFEQVKQEVKDGMVEQHMVKLQDELRAKARIH</sequence>
<dbReference type="GO" id="GO:0016853">
    <property type="term" value="F:isomerase activity"/>
    <property type="evidence" value="ECO:0007669"/>
    <property type="project" value="UniProtKB-KW"/>
</dbReference>
<evidence type="ECO:0000256" key="1">
    <source>
        <dbReference type="SAM" id="SignalP"/>
    </source>
</evidence>
<proteinExistence type="predicted"/>
<evidence type="ECO:0000313" key="3">
    <source>
        <dbReference type="Proteomes" id="UP000199531"/>
    </source>
</evidence>
<organism evidence="2 3">
    <name type="scientific">Brachymonas denitrificans DSM 15123</name>
    <dbReference type="NCBI Taxonomy" id="1121117"/>
    <lineage>
        <taxon>Bacteria</taxon>
        <taxon>Pseudomonadati</taxon>
        <taxon>Pseudomonadota</taxon>
        <taxon>Betaproteobacteria</taxon>
        <taxon>Burkholderiales</taxon>
        <taxon>Comamonadaceae</taxon>
        <taxon>Brachymonas</taxon>
    </lineage>
</organism>
<dbReference type="RefSeq" id="WP_091816377.1">
    <property type="nucleotide sequence ID" value="NZ_FOCW01000003.1"/>
</dbReference>
<dbReference type="AlphaFoldDB" id="A0A1H8HUR9"/>
<keyword evidence="1" id="KW-0732">Signal</keyword>
<dbReference type="OrthoDB" id="14196at2"/>
<feature type="signal peptide" evidence="1">
    <location>
        <begin position="1"/>
        <end position="22"/>
    </location>
</feature>
<dbReference type="EMBL" id="FOCW01000003">
    <property type="protein sequence ID" value="SEN59735.1"/>
    <property type="molecule type" value="Genomic_DNA"/>
</dbReference>
<reference evidence="2 3" key="1">
    <citation type="submission" date="2016-10" db="EMBL/GenBank/DDBJ databases">
        <authorList>
            <person name="de Groot N.N."/>
        </authorList>
    </citation>
    <scope>NUCLEOTIDE SEQUENCE [LARGE SCALE GENOMIC DNA]</scope>
    <source>
        <strain evidence="2 3">DSM 15123</strain>
    </source>
</reference>
<name>A0A1H8HUR9_9BURK</name>
<keyword evidence="3" id="KW-1185">Reference proteome</keyword>
<dbReference type="Gene3D" id="1.10.8.1040">
    <property type="match status" value="1"/>
</dbReference>